<protein>
    <recommendedName>
        <fullName evidence="6">Cytochrome c domain-containing protein</fullName>
    </recommendedName>
</protein>
<evidence type="ECO:0000256" key="1">
    <source>
        <dbReference type="ARBA" id="ARBA00022617"/>
    </source>
</evidence>
<feature type="domain" description="Cytochrome c" evidence="6">
    <location>
        <begin position="22"/>
        <end position="96"/>
    </location>
</feature>
<dbReference type="Gene3D" id="1.10.760.10">
    <property type="entry name" value="Cytochrome c-like domain"/>
    <property type="match status" value="1"/>
</dbReference>
<evidence type="ECO:0000256" key="5">
    <source>
        <dbReference type="SAM" id="SignalP"/>
    </source>
</evidence>
<dbReference type="GO" id="GO:0009055">
    <property type="term" value="F:electron transfer activity"/>
    <property type="evidence" value="ECO:0007669"/>
    <property type="project" value="InterPro"/>
</dbReference>
<dbReference type="AlphaFoldDB" id="A0A1X4XUA7"/>
<dbReference type="InterPro" id="IPR009056">
    <property type="entry name" value="Cyt_c-like_dom"/>
</dbReference>
<reference evidence="7 8" key="1">
    <citation type="journal article" date="2017" name="Front. Microbiol.">
        <title>Genome Sequence of Desulfurella amilsii Strain TR1 and Comparative Genomics of Desulfurellaceae Family.</title>
        <authorList>
            <person name="Florentino A.P."/>
            <person name="Stams A.J."/>
            <person name="Sanchez-Andrea I."/>
        </authorList>
    </citation>
    <scope>NUCLEOTIDE SEQUENCE [LARGE SCALE GENOMIC DNA]</scope>
    <source>
        <strain evidence="7 8">TR1</strain>
    </source>
</reference>
<dbReference type="GO" id="GO:0020037">
    <property type="term" value="F:heme binding"/>
    <property type="evidence" value="ECO:0007669"/>
    <property type="project" value="InterPro"/>
</dbReference>
<evidence type="ECO:0000259" key="6">
    <source>
        <dbReference type="PROSITE" id="PS51007"/>
    </source>
</evidence>
<keyword evidence="2 4" id="KW-0479">Metal-binding</keyword>
<dbReference type="OrthoDB" id="9811281at2"/>
<dbReference type="RefSeq" id="WP_086034772.1">
    <property type="nucleotide sequence ID" value="NZ_MDSU01000020.1"/>
</dbReference>
<proteinExistence type="predicted"/>
<dbReference type="EMBL" id="MDSU01000020">
    <property type="protein sequence ID" value="OSS41110.1"/>
    <property type="molecule type" value="Genomic_DNA"/>
</dbReference>
<accession>A0A1X4XUA7</accession>
<name>A0A1X4XUA7_9BACT</name>
<keyword evidence="5" id="KW-0732">Signal</keyword>
<evidence type="ECO:0000256" key="2">
    <source>
        <dbReference type="ARBA" id="ARBA00022723"/>
    </source>
</evidence>
<evidence type="ECO:0000313" key="7">
    <source>
        <dbReference type="EMBL" id="OSS41110.1"/>
    </source>
</evidence>
<evidence type="ECO:0000256" key="4">
    <source>
        <dbReference type="PROSITE-ProRule" id="PRU00433"/>
    </source>
</evidence>
<keyword evidence="3 4" id="KW-0408">Iron</keyword>
<gene>
    <name evidence="7" type="ORF">DESAMIL20_2048</name>
</gene>
<feature type="chain" id="PRO_5012643082" description="Cytochrome c domain-containing protein" evidence="5">
    <location>
        <begin position="22"/>
        <end position="97"/>
    </location>
</feature>
<dbReference type="SUPFAM" id="SSF46626">
    <property type="entry name" value="Cytochrome c"/>
    <property type="match status" value="1"/>
</dbReference>
<sequence>MKKYLFCFVGLMLAAPVVSNAANIQHGRQLFESICAPCHGSNAQGNVGPNIVDQSVKKIEWALNNVGMMKPVKSSNPQLNNVQNIKDISAFLHTLKK</sequence>
<comment type="caution">
    <text evidence="7">The sequence shown here is derived from an EMBL/GenBank/DDBJ whole genome shotgun (WGS) entry which is preliminary data.</text>
</comment>
<keyword evidence="1 4" id="KW-0349">Heme</keyword>
<dbReference type="Proteomes" id="UP000194141">
    <property type="component" value="Unassembled WGS sequence"/>
</dbReference>
<organism evidence="7 8">
    <name type="scientific">Desulfurella amilsii</name>
    <dbReference type="NCBI Taxonomy" id="1562698"/>
    <lineage>
        <taxon>Bacteria</taxon>
        <taxon>Pseudomonadati</taxon>
        <taxon>Campylobacterota</taxon>
        <taxon>Desulfurellia</taxon>
        <taxon>Desulfurellales</taxon>
        <taxon>Desulfurellaceae</taxon>
        <taxon>Desulfurella</taxon>
    </lineage>
</organism>
<evidence type="ECO:0000256" key="3">
    <source>
        <dbReference type="ARBA" id="ARBA00023004"/>
    </source>
</evidence>
<dbReference type="PROSITE" id="PS51007">
    <property type="entry name" value="CYTC"/>
    <property type="match status" value="1"/>
</dbReference>
<dbReference type="GO" id="GO:0046872">
    <property type="term" value="F:metal ion binding"/>
    <property type="evidence" value="ECO:0007669"/>
    <property type="project" value="UniProtKB-KW"/>
</dbReference>
<dbReference type="InterPro" id="IPR036909">
    <property type="entry name" value="Cyt_c-like_dom_sf"/>
</dbReference>
<dbReference type="STRING" id="1562698.DESAMIL20_2048"/>
<feature type="signal peptide" evidence="5">
    <location>
        <begin position="1"/>
        <end position="21"/>
    </location>
</feature>
<evidence type="ECO:0000313" key="8">
    <source>
        <dbReference type="Proteomes" id="UP000194141"/>
    </source>
</evidence>
<dbReference type="Pfam" id="PF13442">
    <property type="entry name" value="Cytochrome_CBB3"/>
    <property type="match status" value="1"/>
</dbReference>
<keyword evidence="8" id="KW-1185">Reference proteome</keyword>